<proteinExistence type="predicted"/>
<evidence type="ECO:0000313" key="1">
    <source>
        <dbReference type="EMBL" id="KZS47436.1"/>
    </source>
</evidence>
<keyword evidence="2" id="KW-1185">Reference proteome</keyword>
<gene>
    <name evidence="1" type="ORF">AWU65_16620</name>
</gene>
<organism evidence="1 2">
    <name type="scientific">Paenibacillus glucanolyticus</name>
    <dbReference type="NCBI Taxonomy" id="59843"/>
    <lineage>
        <taxon>Bacteria</taxon>
        <taxon>Bacillati</taxon>
        <taxon>Bacillota</taxon>
        <taxon>Bacilli</taxon>
        <taxon>Bacillales</taxon>
        <taxon>Paenibacillaceae</taxon>
        <taxon>Paenibacillus</taxon>
    </lineage>
</organism>
<dbReference type="OrthoDB" id="2657532at2"/>
<dbReference type="Proteomes" id="UP000076796">
    <property type="component" value="Unassembled WGS sequence"/>
</dbReference>
<dbReference type="RefSeq" id="WP_063478855.1">
    <property type="nucleotide sequence ID" value="NZ_CP147845.1"/>
</dbReference>
<sequence>MQLTKISQNTAILLEHARKSGLTSSELLEAVRSGENERFQIAQNGHFHYGELFAYAGEHGEDLEKAVIEGYKITFNTRNGLKIWLEETFHLSSESDFRVGEGIIEGLKLKEEQLARLKEALAVNWTLQEEPATDGVQVRLTVRGLQ</sequence>
<comment type="caution">
    <text evidence="1">The sequence shown here is derived from an EMBL/GenBank/DDBJ whole genome shotgun (WGS) entry which is preliminary data.</text>
</comment>
<reference evidence="1" key="1">
    <citation type="journal article" date="2016" name="Genome Announc.">
        <title>Draft genomes of two strains of Paenibacillus glucanolyticus with capability to degrade lignocellulose.</title>
        <authorList>
            <person name="Mathews S.L."/>
            <person name="Pawlak J."/>
            <person name="Grunden A.M."/>
        </authorList>
    </citation>
    <scope>NUCLEOTIDE SEQUENCE [LARGE SCALE GENOMIC DNA]</scope>
    <source>
        <strain evidence="1">SLM1</strain>
    </source>
</reference>
<evidence type="ECO:0000313" key="2">
    <source>
        <dbReference type="Proteomes" id="UP000076796"/>
    </source>
</evidence>
<protein>
    <submittedName>
        <fullName evidence="1">Uncharacterized protein</fullName>
    </submittedName>
</protein>
<dbReference type="EMBL" id="LWMH01000001">
    <property type="protein sequence ID" value="KZS47436.1"/>
    <property type="molecule type" value="Genomic_DNA"/>
</dbReference>
<name>A0A163KQJ9_9BACL</name>
<dbReference type="GeneID" id="97557146"/>
<dbReference type="AlphaFoldDB" id="A0A163KQJ9"/>
<accession>A0A163KQJ9</accession>